<dbReference type="GO" id="GO:0071011">
    <property type="term" value="C:precatalytic spliceosome"/>
    <property type="evidence" value="ECO:0007669"/>
    <property type="project" value="TreeGrafter"/>
</dbReference>
<keyword evidence="6" id="KW-0067">ATP-binding</keyword>
<comment type="subcellular location">
    <subcellularLocation>
        <location evidence="1">Nucleus</location>
    </subcellularLocation>
</comment>
<dbReference type="Proteomes" id="UP001194746">
    <property type="component" value="Unassembled WGS sequence"/>
</dbReference>
<dbReference type="InterPro" id="IPR023313">
    <property type="entry name" value="UBQ-conjugating_AS"/>
</dbReference>
<dbReference type="InterPro" id="IPR040052">
    <property type="entry name" value="RBM17"/>
</dbReference>
<proteinExistence type="predicted"/>
<feature type="compositionally biased region" description="Basic residues" evidence="12">
    <location>
        <begin position="121"/>
        <end position="134"/>
    </location>
</feature>
<keyword evidence="3" id="KW-0808">Transferase</keyword>
<dbReference type="InterPro" id="IPR000467">
    <property type="entry name" value="G_patch_dom"/>
</dbReference>
<reference evidence="15" key="1">
    <citation type="journal article" date="2019" name="Beilstein J. Org. Chem.">
        <title>Nanangenines: drimane sesquiterpenoids as the dominant metabolite cohort of a novel Australian fungus, Aspergillus nanangensis.</title>
        <authorList>
            <person name="Lacey H.J."/>
            <person name="Gilchrist C.L.M."/>
            <person name="Crombie A."/>
            <person name="Kalaitzis J.A."/>
            <person name="Vuong D."/>
            <person name="Rutledge P.J."/>
            <person name="Turner P."/>
            <person name="Pitt J.I."/>
            <person name="Lacey E."/>
            <person name="Chooi Y.H."/>
            <person name="Piggott A.M."/>
        </authorList>
    </citation>
    <scope>NUCLEOTIDE SEQUENCE</scope>
    <source>
        <strain evidence="15">MST-FP2251</strain>
    </source>
</reference>
<keyword evidence="4" id="KW-0547">Nucleotide-binding</keyword>
<dbReference type="AlphaFoldDB" id="A0AAD4GSQ2"/>
<dbReference type="Gene3D" id="3.30.70.330">
    <property type="match status" value="1"/>
</dbReference>
<dbReference type="FunFam" id="3.10.110.10:FF:000035">
    <property type="entry name" value="SUMO-conjugating enzyme ubc9"/>
    <property type="match status" value="1"/>
</dbReference>
<name>A0AAD4GSQ2_ASPNN</name>
<evidence type="ECO:0000256" key="5">
    <source>
        <dbReference type="ARBA" id="ARBA00022786"/>
    </source>
</evidence>
<dbReference type="PROSITE" id="PS50127">
    <property type="entry name" value="UBC_2"/>
    <property type="match status" value="1"/>
</dbReference>
<evidence type="ECO:0000259" key="14">
    <source>
        <dbReference type="PROSITE" id="PS50174"/>
    </source>
</evidence>
<evidence type="ECO:0000256" key="2">
    <source>
        <dbReference type="ARBA" id="ARBA00004718"/>
    </source>
</evidence>
<feature type="region of interest" description="Disordered" evidence="12">
    <location>
        <begin position="21"/>
        <end position="161"/>
    </location>
</feature>
<protein>
    <recommendedName>
        <fullName evidence="8">SUMO-conjugating enzyme UBC9</fullName>
    </recommendedName>
    <alternativeName>
        <fullName evidence="9">Ubiquitin carrier protein 9</fullName>
    </alternativeName>
    <alternativeName>
        <fullName evidence="10">Ubiquitin-conjugating enzyme E2-18 kDa</fullName>
    </alternativeName>
</protein>
<comment type="pathway">
    <text evidence="2">Protein modification; protein sumoylation.</text>
</comment>
<dbReference type="FunFam" id="3.30.70.330:FF:000495">
    <property type="entry name" value="Putative G-patch DNA repair protein (Drt111)"/>
    <property type="match status" value="1"/>
</dbReference>
<reference evidence="15" key="2">
    <citation type="submission" date="2020-02" db="EMBL/GenBank/DDBJ databases">
        <authorList>
            <person name="Gilchrist C.L.M."/>
            <person name="Chooi Y.-H."/>
        </authorList>
    </citation>
    <scope>NUCLEOTIDE SEQUENCE</scope>
    <source>
        <strain evidence="15">MST-FP2251</strain>
    </source>
</reference>
<dbReference type="Pfam" id="PF00076">
    <property type="entry name" value="RRM_1"/>
    <property type="match status" value="1"/>
</dbReference>
<dbReference type="PROSITE" id="PS00183">
    <property type="entry name" value="UBC_1"/>
    <property type="match status" value="1"/>
</dbReference>
<gene>
    <name evidence="15" type="ORF">FE257_009552</name>
</gene>
<evidence type="ECO:0000256" key="8">
    <source>
        <dbReference type="ARBA" id="ARBA00039165"/>
    </source>
</evidence>
<dbReference type="EMBL" id="VCAU01000055">
    <property type="protein sequence ID" value="KAF9887892.1"/>
    <property type="molecule type" value="Genomic_DNA"/>
</dbReference>
<dbReference type="Gene3D" id="3.10.110.10">
    <property type="entry name" value="Ubiquitin Conjugating Enzyme"/>
    <property type="match status" value="1"/>
</dbReference>
<feature type="compositionally biased region" description="Pro residues" evidence="12">
    <location>
        <begin position="208"/>
        <end position="223"/>
    </location>
</feature>
<evidence type="ECO:0000256" key="4">
    <source>
        <dbReference type="ARBA" id="ARBA00022741"/>
    </source>
</evidence>
<feature type="region of interest" description="Disordered" evidence="12">
    <location>
        <begin position="401"/>
        <end position="430"/>
    </location>
</feature>
<dbReference type="GO" id="GO:0045292">
    <property type="term" value="P:mRNA cis splicing, via spliceosome"/>
    <property type="evidence" value="ECO:0007669"/>
    <property type="project" value="InterPro"/>
</dbReference>
<evidence type="ECO:0000256" key="1">
    <source>
        <dbReference type="ARBA" id="ARBA00004123"/>
    </source>
</evidence>
<dbReference type="SMART" id="SM00443">
    <property type="entry name" value="G_patch"/>
    <property type="match status" value="1"/>
</dbReference>
<evidence type="ECO:0000256" key="11">
    <source>
        <dbReference type="PROSITE-ProRule" id="PRU10133"/>
    </source>
</evidence>
<dbReference type="SMART" id="SM00212">
    <property type="entry name" value="UBCc"/>
    <property type="match status" value="1"/>
</dbReference>
<sequence>MADSSTPAKPGGMLSLYANLLDPSADTSPSTISRGPVVFQQASEGDLQADDSAAKKQLNSASLRFQPTKRPQLSAQKPKPKPTLPKTAPAPPPTTAPVKSTLADWAATEDDDVNEFYAGPKRQRGGRKKRKKNRDVHEFVQNWDDIYDPTRPNNYEEYKHSDEQIAEVREWKDRLYAHRMARSPSQDSYSDEEPGRPTMNRQFAPPSSFAPPPNLNDIPPQPPASDLEAASGEDAFARRARLSGMQPDTTMSDTLPPPPPPPPPEEPPAAVHGDPTDNDAYMRRFQMSTGPQRIAEPPAPPPPRPLETLQPTSATISRAPVRYTLPPPPEDIPASEAELEEVFSREQPVDEDVDEGGQRSLRPGQKGFAERLLSKYGWTKGSGLGATGSGIVKPLQVKVEKQKKRPDSEGGGFATPAGRGKIIGGARKKEEEGRFGQMSEVVILRGMLDGMNLDAELEANEGGGGLMQEIGEECSEKYGNVERVFIARDSVPPVPVFVKFTNQLSALRAVNALEGRIFNGNAITARFFDTHKFEEGVRSENDNPRLVPAKMSLCVNRLTEERKQWRKDHPFGFFAKPHRTPQGVLDLKRWECGIPGKTQTMWEGGLYKLDVTFPDEYPTKPPKCKFVPPLFHPNVYPSGTVCLSILNEEEAWRPAITIKQILLGIQDLLDDPNPESPAQADAYNLYRRDRPAYERRVRQVVRENPAP</sequence>
<comment type="caution">
    <text evidence="15">The sequence shown here is derived from an EMBL/GenBank/DDBJ whole genome shotgun (WGS) entry which is preliminary data.</text>
</comment>
<keyword evidence="16" id="KW-1185">Reference proteome</keyword>
<dbReference type="InterPro" id="IPR000504">
    <property type="entry name" value="RRM_dom"/>
</dbReference>
<dbReference type="InterPro" id="IPR035979">
    <property type="entry name" value="RBD_domain_sf"/>
</dbReference>
<evidence type="ECO:0000256" key="6">
    <source>
        <dbReference type="ARBA" id="ARBA00022840"/>
    </source>
</evidence>
<evidence type="ECO:0000313" key="15">
    <source>
        <dbReference type="EMBL" id="KAF9887892.1"/>
    </source>
</evidence>
<feature type="compositionally biased region" description="Polar residues" evidence="12">
    <location>
        <begin position="57"/>
        <end position="74"/>
    </location>
</feature>
<evidence type="ECO:0000256" key="3">
    <source>
        <dbReference type="ARBA" id="ARBA00022679"/>
    </source>
</evidence>
<evidence type="ECO:0000256" key="7">
    <source>
        <dbReference type="ARBA" id="ARBA00023242"/>
    </source>
</evidence>
<dbReference type="PROSITE" id="PS50174">
    <property type="entry name" value="G_PATCH"/>
    <property type="match status" value="1"/>
</dbReference>
<dbReference type="GO" id="GO:0016925">
    <property type="term" value="P:protein sumoylation"/>
    <property type="evidence" value="ECO:0007669"/>
    <property type="project" value="UniProtKB-ARBA"/>
</dbReference>
<evidence type="ECO:0000313" key="16">
    <source>
        <dbReference type="Proteomes" id="UP001194746"/>
    </source>
</evidence>
<evidence type="ECO:0000256" key="12">
    <source>
        <dbReference type="SAM" id="MobiDB-lite"/>
    </source>
</evidence>
<dbReference type="InterPro" id="IPR016135">
    <property type="entry name" value="UBQ-conjugating_enzyme/RWD"/>
</dbReference>
<evidence type="ECO:0000256" key="10">
    <source>
        <dbReference type="ARBA" id="ARBA00081544"/>
    </source>
</evidence>
<organism evidence="15 16">
    <name type="scientific">Aspergillus nanangensis</name>
    <dbReference type="NCBI Taxonomy" id="2582783"/>
    <lineage>
        <taxon>Eukaryota</taxon>
        <taxon>Fungi</taxon>
        <taxon>Dikarya</taxon>
        <taxon>Ascomycota</taxon>
        <taxon>Pezizomycotina</taxon>
        <taxon>Eurotiomycetes</taxon>
        <taxon>Eurotiomycetidae</taxon>
        <taxon>Eurotiales</taxon>
        <taxon>Aspergillaceae</taxon>
        <taxon>Aspergillus</taxon>
        <taxon>Aspergillus subgen. Circumdati</taxon>
    </lineage>
</organism>
<accession>A0AAD4GSQ2</accession>
<dbReference type="PANTHER" id="PTHR13288:SF8">
    <property type="entry name" value="SPLICING FACTOR 45"/>
    <property type="match status" value="1"/>
</dbReference>
<dbReference type="SUPFAM" id="SSF54495">
    <property type="entry name" value="UBC-like"/>
    <property type="match status" value="1"/>
</dbReference>
<dbReference type="GO" id="GO:0005694">
    <property type="term" value="C:chromosome"/>
    <property type="evidence" value="ECO:0007669"/>
    <property type="project" value="UniProtKB-ARBA"/>
</dbReference>
<evidence type="ECO:0000256" key="9">
    <source>
        <dbReference type="ARBA" id="ARBA00044296"/>
    </source>
</evidence>
<dbReference type="Pfam" id="PF00179">
    <property type="entry name" value="UQ_con"/>
    <property type="match status" value="1"/>
</dbReference>
<dbReference type="PANTHER" id="PTHR13288">
    <property type="entry name" value="SPLICING FACTOR 45 SPF45"/>
    <property type="match status" value="1"/>
</dbReference>
<dbReference type="CDD" id="cd23798">
    <property type="entry name" value="UBCc_UBE2I"/>
    <property type="match status" value="1"/>
</dbReference>
<dbReference type="Pfam" id="PF01585">
    <property type="entry name" value="G-patch"/>
    <property type="match status" value="1"/>
</dbReference>
<dbReference type="GO" id="GO:0019789">
    <property type="term" value="F:SUMO transferase activity"/>
    <property type="evidence" value="ECO:0007669"/>
    <property type="project" value="UniProtKB-ARBA"/>
</dbReference>
<dbReference type="GO" id="GO:0003723">
    <property type="term" value="F:RNA binding"/>
    <property type="evidence" value="ECO:0007669"/>
    <property type="project" value="InterPro"/>
</dbReference>
<keyword evidence="7" id="KW-0539">Nucleus</keyword>
<feature type="region of interest" description="Disordered" evidence="12">
    <location>
        <begin position="179"/>
        <end position="366"/>
    </location>
</feature>
<feature type="compositionally biased region" description="Pro residues" evidence="12">
    <location>
        <begin position="255"/>
        <end position="267"/>
    </location>
</feature>
<feature type="domain" description="UBC core" evidence="13">
    <location>
        <begin position="553"/>
        <end position="706"/>
    </location>
</feature>
<dbReference type="InterPro" id="IPR012677">
    <property type="entry name" value="Nucleotide-bd_a/b_plait_sf"/>
</dbReference>
<feature type="active site" description="Glycyl thioester intermediate" evidence="11">
    <location>
        <position position="642"/>
    </location>
</feature>
<evidence type="ECO:0000259" key="13">
    <source>
        <dbReference type="PROSITE" id="PS50127"/>
    </source>
</evidence>
<keyword evidence="5" id="KW-0833">Ubl conjugation pathway</keyword>
<dbReference type="SUPFAM" id="SSF54928">
    <property type="entry name" value="RNA-binding domain, RBD"/>
    <property type="match status" value="1"/>
</dbReference>
<dbReference type="InterPro" id="IPR000608">
    <property type="entry name" value="UBC"/>
</dbReference>
<feature type="domain" description="G-patch" evidence="14">
    <location>
        <begin position="365"/>
        <end position="416"/>
    </location>
</feature>
<dbReference type="GO" id="GO:0005524">
    <property type="term" value="F:ATP binding"/>
    <property type="evidence" value="ECO:0007669"/>
    <property type="project" value="UniProtKB-KW"/>
</dbReference>